<dbReference type="AlphaFoldDB" id="A0ABD0KA82"/>
<evidence type="ECO:0000313" key="2">
    <source>
        <dbReference type="Proteomes" id="UP001519460"/>
    </source>
</evidence>
<comment type="caution">
    <text evidence="1">The sequence shown here is derived from an EMBL/GenBank/DDBJ whole genome shotgun (WGS) entry which is preliminary data.</text>
</comment>
<dbReference type="Proteomes" id="UP001519460">
    <property type="component" value="Unassembled WGS sequence"/>
</dbReference>
<name>A0ABD0KA82_9CAEN</name>
<dbReference type="EMBL" id="JACVVK020000218">
    <property type="protein sequence ID" value="KAK7483979.1"/>
    <property type="molecule type" value="Genomic_DNA"/>
</dbReference>
<accession>A0ABD0KA82</accession>
<evidence type="ECO:0000313" key="1">
    <source>
        <dbReference type="EMBL" id="KAK7483979.1"/>
    </source>
</evidence>
<gene>
    <name evidence="1" type="ORF">BaRGS_00024863</name>
</gene>
<reference evidence="1 2" key="1">
    <citation type="journal article" date="2023" name="Sci. Data">
        <title>Genome assembly of the Korean intertidal mud-creeper Batillaria attramentaria.</title>
        <authorList>
            <person name="Patra A.K."/>
            <person name="Ho P.T."/>
            <person name="Jun S."/>
            <person name="Lee S.J."/>
            <person name="Kim Y."/>
            <person name="Won Y.J."/>
        </authorList>
    </citation>
    <scope>NUCLEOTIDE SEQUENCE [LARGE SCALE GENOMIC DNA]</scope>
    <source>
        <strain evidence="1">Wonlab-2016</strain>
    </source>
</reference>
<proteinExistence type="predicted"/>
<keyword evidence="2" id="KW-1185">Reference proteome</keyword>
<protein>
    <submittedName>
        <fullName evidence="1">Uncharacterized protein</fullName>
    </submittedName>
</protein>
<organism evidence="1 2">
    <name type="scientific">Batillaria attramentaria</name>
    <dbReference type="NCBI Taxonomy" id="370345"/>
    <lineage>
        <taxon>Eukaryota</taxon>
        <taxon>Metazoa</taxon>
        <taxon>Spiralia</taxon>
        <taxon>Lophotrochozoa</taxon>
        <taxon>Mollusca</taxon>
        <taxon>Gastropoda</taxon>
        <taxon>Caenogastropoda</taxon>
        <taxon>Sorbeoconcha</taxon>
        <taxon>Cerithioidea</taxon>
        <taxon>Batillariidae</taxon>
        <taxon>Batillaria</taxon>
    </lineage>
</organism>
<sequence length="60" mass="6086">MAVCCPVQRADLLSGPTCQNSSYPRVCVGLHQGATPSGQAGAELSHCGGGQVPKRSVSCK</sequence>